<protein>
    <recommendedName>
        <fullName evidence="1">DnaA N-terminal domain-containing protein</fullName>
    </recommendedName>
</protein>
<evidence type="ECO:0000313" key="3">
    <source>
        <dbReference type="Proteomes" id="UP001299608"/>
    </source>
</evidence>
<dbReference type="EMBL" id="JAKNGE010000025">
    <property type="protein sequence ID" value="MCG4747477.1"/>
    <property type="molecule type" value="Genomic_DNA"/>
</dbReference>
<evidence type="ECO:0000313" key="2">
    <source>
        <dbReference type="EMBL" id="MCG4747477.1"/>
    </source>
</evidence>
<dbReference type="AlphaFoldDB" id="A0AAW5C1S3"/>
<organism evidence="2 3">
    <name type="scientific">Enterocloster aldenensis</name>
    <dbReference type="NCBI Taxonomy" id="358742"/>
    <lineage>
        <taxon>Bacteria</taxon>
        <taxon>Bacillati</taxon>
        <taxon>Bacillota</taxon>
        <taxon>Clostridia</taxon>
        <taxon>Lachnospirales</taxon>
        <taxon>Lachnospiraceae</taxon>
        <taxon>Enterocloster</taxon>
    </lineage>
</organism>
<sequence>MPLPLIIGIGAAAAGAIGIGTGVHGAAKMKGANDTMKLSKKLHDENLDYFEKQNKLSTGDMDSLGNKELEILNSLSDFASVFEKIHNRPIFEEYKKDGITIPAYNSEEIKRVSVGAGVLLGGLGGAAMGTAGGFAAAGATTAAVMALGTASTGTAIASLSGAAATNATLAALGGGALAAGGGGMALGTTVLGAATLGAGIMVGGIIFNIVGSSLSNKADEAYGQVCKEREEVNKICEYLQELSVTAKEYLASISRVYDVYQRQFNILTYIVDVLDKNDWNDFTKEERLVTENTALLVSLLYNMGKVQLVIASTDESRPNEVNKMAVEESINDANAILIEKGFQKGSIKDLDWNKIKEKLHTNVTDAEYYRWIDFLEVQVSEDSIKIVAPYKEAAQYVKAHYCNMIEDTMYKYLNKNISVSYGYIDAPLNRGD</sequence>
<gene>
    <name evidence="2" type="ORF">L0N08_18785</name>
</gene>
<dbReference type="RefSeq" id="WP_238053742.1">
    <property type="nucleotide sequence ID" value="NZ_JAKNGE010000025.1"/>
</dbReference>
<dbReference type="InterPro" id="IPR024633">
    <property type="entry name" value="DnaA_N_dom"/>
</dbReference>
<evidence type="ECO:0000259" key="1">
    <source>
        <dbReference type="Pfam" id="PF11638"/>
    </source>
</evidence>
<proteinExistence type="predicted"/>
<name>A0AAW5C1S3_9FIRM</name>
<dbReference type="Proteomes" id="UP001299608">
    <property type="component" value="Unassembled WGS sequence"/>
</dbReference>
<feature type="domain" description="DnaA N-terminal" evidence="1">
    <location>
        <begin position="352"/>
        <end position="408"/>
    </location>
</feature>
<dbReference type="Gene3D" id="3.30.300.180">
    <property type="match status" value="1"/>
</dbReference>
<reference evidence="2" key="1">
    <citation type="submission" date="2022-01" db="EMBL/GenBank/DDBJ databases">
        <title>Collection of gut derived symbiotic bacterial strains cultured from healthy donors.</title>
        <authorList>
            <person name="Lin H."/>
            <person name="Kohout C."/>
            <person name="Waligurski E."/>
            <person name="Pamer E.G."/>
        </authorList>
    </citation>
    <scope>NUCLEOTIDE SEQUENCE</scope>
    <source>
        <strain evidence="2">DFI.6.55</strain>
    </source>
</reference>
<comment type="caution">
    <text evidence="2">The sequence shown here is derived from an EMBL/GenBank/DDBJ whole genome shotgun (WGS) entry which is preliminary data.</text>
</comment>
<accession>A0AAW5C1S3</accession>
<dbReference type="Pfam" id="PF11638">
    <property type="entry name" value="DnaA_N"/>
    <property type="match status" value="1"/>
</dbReference>
<dbReference type="InterPro" id="IPR038454">
    <property type="entry name" value="DnaA_N_sf"/>
</dbReference>